<sequence>MTEQEYDAWLADLTARRIVLAELHYDGGVEYVATHPFISLPGDSDPNRLYDDLLKSAVDISTRIDGMTQFGEVALLNDGGLNPWLDRAWEGHPIELYFGAPDWSRDDFRLIAKGRNGGITESRRGSLTFAMHDESRILDERIDTGQLPDDAGPVPLALGSVYNAPMPRVETATLTYQPSYLAVDSFAPKDNGNPVTFTGDEANGKLTMDATVVGTPTVDIEEQHNTPNDIVAWVAAQYGLTVSAAQLYPYTVGLYYDGEVTGAQILDDLCDGLGAYWYLDPTGGIVARRYTVNLLAPVATIVGDDIVRDQISLSETQRPWKSLTLRWGRNYSPLSAIAGDVEANQPTEAARLRRDWSDSSSTQSLPEYPYAETLTIDTAIADAADANQQRGHLMAFRDQRRDVWSIEAFSLRVSVGDTVNIRHPLLDDVDALVLAVSQSPTRGTSTLEVWV</sequence>
<accession>A0A7W5G7R9</accession>
<gene>
    <name evidence="1" type="ORF">FHR96_003738</name>
</gene>
<name>A0A7W5G7R9_9GAMM</name>
<evidence type="ECO:0008006" key="3">
    <source>
        <dbReference type="Google" id="ProtNLM"/>
    </source>
</evidence>
<proteinExistence type="predicted"/>
<dbReference type="EMBL" id="JACHXM010000027">
    <property type="protein sequence ID" value="MBB3142836.1"/>
    <property type="molecule type" value="Genomic_DNA"/>
</dbReference>
<dbReference type="Proteomes" id="UP000525987">
    <property type="component" value="Unassembled WGS sequence"/>
</dbReference>
<protein>
    <recommendedName>
        <fullName evidence="3">Tip attachment protein J domain-containing protein</fullName>
    </recommendedName>
</protein>
<reference evidence="1 2" key="1">
    <citation type="submission" date="2020-08" db="EMBL/GenBank/DDBJ databases">
        <title>Genomic Encyclopedia of Type Strains, Phase III (KMG-III): the genomes of soil and plant-associated and newly described type strains.</title>
        <authorList>
            <person name="Whitman W."/>
        </authorList>
    </citation>
    <scope>NUCLEOTIDE SEQUENCE [LARGE SCALE GENOMIC DNA]</scope>
    <source>
        <strain evidence="1 2">CECT 5995</strain>
    </source>
</reference>
<dbReference type="RefSeq" id="WP_183389195.1">
    <property type="nucleotide sequence ID" value="NZ_JACHXM010000027.1"/>
</dbReference>
<keyword evidence="2" id="KW-1185">Reference proteome</keyword>
<dbReference type="AlphaFoldDB" id="A0A7W5G7R9"/>
<evidence type="ECO:0000313" key="2">
    <source>
        <dbReference type="Proteomes" id="UP000525987"/>
    </source>
</evidence>
<comment type="caution">
    <text evidence="1">The sequence shown here is derived from an EMBL/GenBank/DDBJ whole genome shotgun (WGS) entry which is preliminary data.</text>
</comment>
<evidence type="ECO:0000313" key="1">
    <source>
        <dbReference type="EMBL" id="MBB3142836.1"/>
    </source>
</evidence>
<organism evidence="1 2">
    <name type="scientific">Halomonas organivorans</name>
    <dbReference type="NCBI Taxonomy" id="257772"/>
    <lineage>
        <taxon>Bacteria</taxon>
        <taxon>Pseudomonadati</taxon>
        <taxon>Pseudomonadota</taxon>
        <taxon>Gammaproteobacteria</taxon>
        <taxon>Oceanospirillales</taxon>
        <taxon>Halomonadaceae</taxon>
        <taxon>Halomonas</taxon>
    </lineage>
</organism>